<name>A0A848IVD8_9BACT</name>
<feature type="domain" description="Peptidase S8/S53" evidence="3">
    <location>
        <begin position="170"/>
        <end position="438"/>
    </location>
</feature>
<comment type="caution">
    <text evidence="4">The sequence shown here is derived from an EMBL/GenBank/DDBJ whole genome shotgun (WGS) entry which is preliminary data.</text>
</comment>
<keyword evidence="5" id="KW-1185">Reference proteome</keyword>
<sequence length="928" mass="102641">MKDVFLHVFLILTISGMLSAQNISHEKFVVRKINTDFNYLNPDKYYLIKYKGAEGLVLQNGGDIVRRVSPGVAIIKGNASFKSDAEVWAVNDLWKFAPGALKTGNNEFIIKSNDPQMVLQIIPDTYSPKIINGFIYIKGELSSVITDIAPIKEVFYIGAESLRPKEESAVLDLNLRPNHVNVVHKLYPELSGEGINLSIHEEKFDYDDIDFSGRVNEFPNVNESTSRHATEMATIAAGNGNSFVTGRGVAPGVSLFSSDFSDIVPDRIEDYQNYEISVQNHSFGTEIESFYGAIAEEYDKLVDSLPGLIHVFSSGNSGFSSASEGDYANIQGAANLTGNYKQAKNVLTIGSIDTTGVVPSFVSKGPAYDGRIKPEFVTYSNVGSSNSAALMSGIVVLLQQKFKEIHNQLPDFSVIKSVLMATSKDELQQGPDYSSGYGSVNAIEAIRCIENDNIISGLLSPGESNEYSITIPENTNELKLALSWVDPPINAGSFKALINDLDVKLQSPNGDIILPWVIDATPTADILTINATRGVDNVNNGELITMVNPPAGIYKIKISSASSLVSSQDFSVAWKITKDNSFEWYAPLYHENMPYNGETPSYFRWNSTIKSSGTLFIRWKDGKEQLIGQVDDVSSGKYWWVAPDTFATAQAILKTPNDEYISDEFIISRPVRPRVVVSCSDSLIVSWNKLVGLESYELQLFDESSKRFKSVNTDIDTFAVIPQTVTFPIFRIIPSFNNIEAISSLTVFSEFQQASCFLSSFFAQRSVEEKGIDLIVGLGSSLGIEKVEVYRTDDNLLVAEINNANLISGNNFVLDPNPTEGINSYQCKVIFENGEILLSQIVSEYFYSDTPGQVFPNPVSNGEELKIFTRKFNSIHIFSLISLDGRVLVERSIYPEKDFIKLNKVKQGVYVYKIIGEEINITGKLIVY</sequence>
<protein>
    <submittedName>
        <fullName evidence="4">S8 family serine peptidase</fullName>
    </submittedName>
</protein>
<dbReference type="NCBIfam" id="TIGR04183">
    <property type="entry name" value="Por_Secre_tail"/>
    <property type="match status" value="1"/>
</dbReference>
<dbReference type="InterPro" id="IPR036852">
    <property type="entry name" value="Peptidase_S8/S53_dom_sf"/>
</dbReference>
<evidence type="ECO:0000256" key="1">
    <source>
        <dbReference type="ARBA" id="ARBA00011073"/>
    </source>
</evidence>
<evidence type="ECO:0000313" key="5">
    <source>
        <dbReference type="Proteomes" id="UP000559010"/>
    </source>
</evidence>
<dbReference type="Pfam" id="PF00082">
    <property type="entry name" value="Peptidase_S8"/>
    <property type="match status" value="1"/>
</dbReference>
<dbReference type="EMBL" id="JABBNU010000004">
    <property type="protein sequence ID" value="NMM48443.1"/>
    <property type="molecule type" value="Genomic_DNA"/>
</dbReference>
<dbReference type="InterPro" id="IPR026444">
    <property type="entry name" value="Secre_tail"/>
</dbReference>
<dbReference type="GO" id="GO:0004252">
    <property type="term" value="F:serine-type endopeptidase activity"/>
    <property type="evidence" value="ECO:0007669"/>
    <property type="project" value="InterPro"/>
</dbReference>
<dbReference type="SUPFAM" id="SSF49785">
    <property type="entry name" value="Galactose-binding domain-like"/>
    <property type="match status" value="1"/>
</dbReference>
<organism evidence="4 5">
    <name type="scientific">Marinigracilibium pacificum</name>
    <dbReference type="NCBI Taxonomy" id="2729599"/>
    <lineage>
        <taxon>Bacteria</taxon>
        <taxon>Pseudomonadati</taxon>
        <taxon>Bacteroidota</taxon>
        <taxon>Cytophagia</taxon>
        <taxon>Cytophagales</taxon>
        <taxon>Flammeovirgaceae</taxon>
        <taxon>Marinigracilibium</taxon>
    </lineage>
</organism>
<dbReference type="InterPro" id="IPR051048">
    <property type="entry name" value="Peptidase_S8/S53_subtilisin"/>
</dbReference>
<dbReference type="SUPFAM" id="SSF52743">
    <property type="entry name" value="Subtilisin-like"/>
    <property type="match status" value="1"/>
</dbReference>
<evidence type="ECO:0000259" key="3">
    <source>
        <dbReference type="Pfam" id="PF00082"/>
    </source>
</evidence>
<dbReference type="Gene3D" id="2.60.120.380">
    <property type="match status" value="1"/>
</dbReference>
<evidence type="ECO:0000313" key="4">
    <source>
        <dbReference type="EMBL" id="NMM48443.1"/>
    </source>
</evidence>
<dbReference type="RefSeq" id="WP_169680189.1">
    <property type="nucleotide sequence ID" value="NZ_JABBNU010000004.1"/>
</dbReference>
<comment type="caution">
    <text evidence="2">Lacks conserved residue(s) required for the propagation of feature annotation.</text>
</comment>
<evidence type="ECO:0000256" key="2">
    <source>
        <dbReference type="PROSITE-ProRule" id="PRU01240"/>
    </source>
</evidence>
<proteinExistence type="inferred from homology"/>
<dbReference type="AlphaFoldDB" id="A0A848IVD8"/>
<dbReference type="PROSITE" id="PS51892">
    <property type="entry name" value="SUBTILASE"/>
    <property type="match status" value="1"/>
</dbReference>
<reference evidence="4 5" key="1">
    <citation type="submission" date="2020-04" db="EMBL/GenBank/DDBJ databases">
        <title>Flammeovirgaceae bacterium KN852 isolated from deep sea.</title>
        <authorList>
            <person name="Zhang D.-C."/>
        </authorList>
    </citation>
    <scope>NUCLEOTIDE SEQUENCE [LARGE SCALE GENOMIC DNA]</scope>
    <source>
        <strain evidence="4 5">KN852</strain>
    </source>
</reference>
<comment type="similarity">
    <text evidence="1 2">Belongs to the peptidase S8 family.</text>
</comment>
<dbReference type="PANTHER" id="PTHR43399">
    <property type="entry name" value="SUBTILISIN-RELATED"/>
    <property type="match status" value="1"/>
</dbReference>
<accession>A0A848IVD8</accession>
<dbReference type="Gene3D" id="3.40.50.200">
    <property type="entry name" value="Peptidase S8/S53 domain"/>
    <property type="match status" value="1"/>
</dbReference>
<gene>
    <name evidence="4" type="ORF">HH304_08535</name>
</gene>
<dbReference type="PANTHER" id="PTHR43399:SF4">
    <property type="entry name" value="CELL WALL-ASSOCIATED PROTEASE"/>
    <property type="match status" value="1"/>
</dbReference>
<dbReference type="Proteomes" id="UP000559010">
    <property type="component" value="Unassembled WGS sequence"/>
</dbReference>
<dbReference type="InterPro" id="IPR008979">
    <property type="entry name" value="Galactose-bd-like_sf"/>
</dbReference>
<dbReference type="GO" id="GO:0006508">
    <property type="term" value="P:proteolysis"/>
    <property type="evidence" value="ECO:0007669"/>
    <property type="project" value="InterPro"/>
</dbReference>
<dbReference type="InterPro" id="IPR000209">
    <property type="entry name" value="Peptidase_S8/S53_dom"/>
</dbReference>